<gene>
    <name evidence="2" type="ORF">T4D_7286</name>
</gene>
<keyword evidence="1" id="KW-0812">Transmembrane</keyword>
<evidence type="ECO:0000256" key="1">
    <source>
        <dbReference type="SAM" id="Phobius"/>
    </source>
</evidence>
<protein>
    <submittedName>
        <fullName evidence="2">Uncharacterized protein</fullName>
    </submittedName>
</protein>
<keyword evidence="3" id="KW-1185">Reference proteome</keyword>
<evidence type="ECO:0000313" key="2">
    <source>
        <dbReference type="EMBL" id="KRY82429.1"/>
    </source>
</evidence>
<sequence length="83" mass="9657">MLTLQITYSSSLFQSGYCMVQLLHQITPTSESKTSPYCHTLRLSAVIVAGLFWIVDFELSAVFRYVQYVPMNFRVVFYYLDEV</sequence>
<dbReference type="EMBL" id="JYDT01000175">
    <property type="protein sequence ID" value="KRY82429.1"/>
    <property type="molecule type" value="Genomic_DNA"/>
</dbReference>
<organism evidence="2 3">
    <name type="scientific">Trichinella pseudospiralis</name>
    <name type="common">Parasitic roundworm</name>
    <dbReference type="NCBI Taxonomy" id="6337"/>
    <lineage>
        <taxon>Eukaryota</taxon>
        <taxon>Metazoa</taxon>
        <taxon>Ecdysozoa</taxon>
        <taxon>Nematoda</taxon>
        <taxon>Enoplea</taxon>
        <taxon>Dorylaimia</taxon>
        <taxon>Trichinellida</taxon>
        <taxon>Trichinellidae</taxon>
        <taxon>Trichinella</taxon>
    </lineage>
</organism>
<proteinExistence type="predicted"/>
<name>A0A0V1F8E3_TRIPS</name>
<feature type="transmembrane region" description="Helical" evidence="1">
    <location>
        <begin position="43"/>
        <end position="66"/>
    </location>
</feature>
<dbReference type="Proteomes" id="UP000054995">
    <property type="component" value="Unassembled WGS sequence"/>
</dbReference>
<evidence type="ECO:0000313" key="3">
    <source>
        <dbReference type="Proteomes" id="UP000054995"/>
    </source>
</evidence>
<keyword evidence="1" id="KW-0472">Membrane</keyword>
<comment type="caution">
    <text evidence="2">The sequence shown here is derived from an EMBL/GenBank/DDBJ whole genome shotgun (WGS) entry which is preliminary data.</text>
</comment>
<dbReference type="AlphaFoldDB" id="A0A0V1F8E3"/>
<keyword evidence="1" id="KW-1133">Transmembrane helix</keyword>
<accession>A0A0V1F8E3</accession>
<reference evidence="2 3" key="1">
    <citation type="submission" date="2015-01" db="EMBL/GenBank/DDBJ databases">
        <title>Evolution of Trichinella species and genotypes.</title>
        <authorList>
            <person name="Korhonen P.K."/>
            <person name="Edoardo P."/>
            <person name="Giuseppe L.R."/>
            <person name="Gasser R.B."/>
        </authorList>
    </citation>
    <scope>NUCLEOTIDE SEQUENCE [LARGE SCALE GENOMIC DNA]</scope>
    <source>
        <strain evidence="2">ISS470</strain>
    </source>
</reference>